<evidence type="ECO:0000313" key="2">
    <source>
        <dbReference type="EMBL" id="VYU31167.1"/>
    </source>
</evidence>
<dbReference type="InterPro" id="IPR008523">
    <property type="entry name" value="DUF805"/>
</dbReference>
<name>A0A6N3E099_9FIRM</name>
<dbReference type="Pfam" id="PF05656">
    <property type="entry name" value="DUF805"/>
    <property type="match status" value="1"/>
</dbReference>
<sequence>MNSENWVGSLPVWDNFKMCMTEKYLKFEGRATRGEYWKFVLIQFVIIIVLEFLISIFSIGSTFEDILTLVVTLPFILPSLAVQTRRLHDLNRSAWWLLLHFVPYAGSFVLFIFSVMKGNPVPNKYGPVPDYSYYRG</sequence>
<dbReference type="AlphaFoldDB" id="A0A6N3E099"/>
<evidence type="ECO:0000256" key="1">
    <source>
        <dbReference type="SAM" id="Phobius"/>
    </source>
</evidence>
<dbReference type="PANTHER" id="PTHR34980">
    <property type="entry name" value="INNER MEMBRANE PROTEIN-RELATED-RELATED"/>
    <property type="match status" value="1"/>
</dbReference>
<dbReference type="GeneID" id="91963048"/>
<keyword evidence="1" id="KW-1133">Transmembrane helix</keyword>
<proteinExistence type="predicted"/>
<feature type="transmembrane region" description="Helical" evidence="1">
    <location>
        <begin position="36"/>
        <end position="60"/>
    </location>
</feature>
<accession>A0A6N3E099</accession>
<dbReference type="PANTHER" id="PTHR34980:SF2">
    <property type="entry name" value="INNER MEMBRANE PROTEIN YHAH-RELATED"/>
    <property type="match status" value="1"/>
</dbReference>
<feature type="transmembrane region" description="Helical" evidence="1">
    <location>
        <begin position="66"/>
        <end position="82"/>
    </location>
</feature>
<keyword evidence="1" id="KW-0812">Transmembrane</keyword>
<dbReference type="RefSeq" id="WP_021840155.1">
    <property type="nucleotide sequence ID" value="NZ_CACRUX010000061.1"/>
</dbReference>
<protein>
    <submittedName>
        <fullName evidence="2">Inner membrane protein YhaH</fullName>
    </submittedName>
</protein>
<keyword evidence="1" id="KW-0472">Membrane</keyword>
<gene>
    <name evidence="2" type="primary">yhaH_1</name>
    <name evidence="2" type="ORF">VRLFYP33_00172</name>
</gene>
<organism evidence="2">
    <name type="scientific">Veillonella ratti</name>
    <dbReference type="NCBI Taxonomy" id="103892"/>
    <lineage>
        <taxon>Bacteria</taxon>
        <taxon>Bacillati</taxon>
        <taxon>Bacillota</taxon>
        <taxon>Negativicutes</taxon>
        <taxon>Veillonellales</taxon>
        <taxon>Veillonellaceae</taxon>
        <taxon>Veillonella</taxon>
    </lineage>
</organism>
<dbReference type="GO" id="GO:0005886">
    <property type="term" value="C:plasma membrane"/>
    <property type="evidence" value="ECO:0007669"/>
    <property type="project" value="TreeGrafter"/>
</dbReference>
<dbReference type="EMBL" id="CACRUX010000061">
    <property type="protein sequence ID" value="VYU31167.1"/>
    <property type="molecule type" value="Genomic_DNA"/>
</dbReference>
<feature type="transmembrane region" description="Helical" evidence="1">
    <location>
        <begin position="94"/>
        <end position="116"/>
    </location>
</feature>
<reference evidence="2" key="1">
    <citation type="submission" date="2019-11" db="EMBL/GenBank/DDBJ databases">
        <authorList>
            <person name="Feng L."/>
        </authorList>
    </citation>
    <scope>NUCLEOTIDE SEQUENCE</scope>
    <source>
        <strain evidence="2">VrattiLFYP33</strain>
    </source>
</reference>